<sequence>PDSHAKTISPAAPSLATEFCLVATFARKFAMSEIVDLASRLSQSNADAVGHRTAPSVIKGVRNSPSACESAEPLSIVEGTCVTSTAAQASARHTSARQVARKAGHLALR</sequence>
<protein>
    <submittedName>
        <fullName evidence="1">Uncharacterized protein</fullName>
    </submittedName>
</protein>
<evidence type="ECO:0000313" key="1">
    <source>
        <dbReference type="EMBL" id="GFD51960.1"/>
    </source>
</evidence>
<name>A0A699X0A8_TANCI</name>
<gene>
    <name evidence="1" type="ORF">Tci_923929</name>
</gene>
<proteinExistence type="predicted"/>
<feature type="non-terminal residue" evidence="1">
    <location>
        <position position="1"/>
    </location>
</feature>
<reference evidence="1" key="1">
    <citation type="journal article" date="2019" name="Sci. Rep.">
        <title>Draft genome of Tanacetum cinerariifolium, the natural source of mosquito coil.</title>
        <authorList>
            <person name="Yamashiro T."/>
            <person name="Shiraishi A."/>
            <person name="Satake H."/>
            <person name="Nakayama K."/>
        </authorList>
    </citation>
    <scope>NUCLEOTIDE SEQUENCE</scope>
</reference>
<dbReference type="AlphaFoldDB" id="A0A699X0A8"/>
<feature type="non-terminal residue" evidence="1">
    <location>
        <position position="109"/>
    </location>
</feature>
<organism evidence="1">
    <name type="scientific">Tanacetum cinerariifolium</name>
    <name type="common">Dalmatian daisy</name>
    <name type="synonym">Chrysanthemum cinerariifolium</name>
    <dbReference type="NCBI Taxonomy" id="118510"/>
    <lineage>
        <taxon>Eukaryota</taxon>
        <taxon>Viridiplantae</taxon>
        <taxon>Streptophyta</taxon>
        <taxon>Embryophyta</taxon>
        <taxon>Tracheophyta</taxon>
        <taxon>Spermatophyta</taxon>
        <taxon>Magnoliopsida</taxon>
        <taxon>eudicotyledons</taxon>
        <taxon>Gunneridae</taxon>
        <taxon>Pentapetalae</taxon>
        <taxon>asterids</taxon>
        <taxon>campanulids</taxon>
        <taxon>Asterales</taxon>
        <taxon>Asteraceae</taxon>
        <taxon>Asteroideae</taxon>
        <taxon>Anthemideae</taxon>
        <taxon>Anthemidinae</taxon>
        <taxon>Tanacetum</taxon>
    </lineage>
</organism>
<accession>A0A699X0A8</accession>
<dbReference type="EMBL" id="BKCJ011776381">
    <property type="protein sequence ID" value="GFD51960.1"/>
    <property type="molecule type" value="Genomic_DNA"/>
</dbReference>
<comment type="caution">
    <text evidence="1">The sequence shown here is derived from an EMBL/GenBank/DDBJ whole genome shotgun (WGS) entry which is preliminary data.</text>
</comment>